<feature type="transmembrane region" description="Helical" evidence="1">
    <location>
        <begin position="167"/>
        <end position="188"/>
    </location>
</feature>
<organism evidence="2 3">
    <name type="scientific">Ruminococcus intestinalis</name>
    <dbReference type="NCBI Taxonomy" id="2763066"/>
    <lineage>
        <taxon>Bacteria</taxon>
        <taxon>Bacillati</taxon>
        <taxon>Bacillota</taxon>
        <taxon>Clostridia</taxon>
        <taxon>Eubacteriales</taxon>
        <taxon>Oscillospiraceae</taxon>
        <taxon>Ruminococcus</taxon>
    </lineage>
</organism>
<dbReference type="Proteomes" id="UP000636755">
    <property type="component" value="Unassembled WGS sequence"/>
</dbReference>
<keyword evidence="1" id="KW-1133">Transmembrane helix</keyword>
<evidence type="ECO:0000256" key="1">
    <source>
        <dbReference type="SAM" id="Phobius"/>
    </source>
</evidence>
<dbReference type="RefSeq" id="WP_186936161.1">
    <property type="nucleotide sequence ID" value="NZ_JACOPS010000005.1"/>
</dbReference>
<protein>
    <recommendedName>
        <fullName evidence="4">DUF1048 domain-containing protein</fullName>
    </recommendedName>
</protein>
<evidence type="ECO:0008006" key="4">
    <source>
        <dbReference type="Google" id="ProtNLM"/>
    </source>
</evidence>
<evidence type="ECO:0000313" key="2">
    <source>
        <dbReference type="EMBL" id="MBC5728983.1"/>
    </source>
</evidence>
<evidence type="ECO:0000313" key="3">
    <source>
        <dbReference type="Proteomes" id="UP000636755"/>
    </source>
</evidence>
<feature type="transmembrane region" description="Helical" evidence="1">
    <location>
        <begin position="233"/>
        <end position="266"/>
    </location>
</feature>
<sequence>MSTVKKIVNILLSLVLAVLLTVLAYAVSLQFTLFNDSFMLDNMNTCNYITEKKDEITSSLTDLGYASGLEEDFFNGLLDEIMIHEDTEKYIQDYYSGEGSVIDKTAFKQAFNTALDKYIEQKGISADSVSSENREYLIKEAAKIYKQSLELPFFGTLAGRFQNVKKLLPFVIAICAVLSALICVIFVLSTKWKHRAVRHIYYATAATFLTTLVLPIVILLSKKIETFNIASRATYMLFVSCANNIIMCVLACSLFFLIVSVALFLVYKQLYKKAVS</sequence>
<keyword evidence="1" id="KW-0812">Transmembrane</keyword>
<dbReference type="EMBL" id="JACOPS010000005">
    <property type="protein sequence ID" value="MBC5728983.1"/>
    <property type="molecule type" value="Genomic_DNA"/>
</dbReference>
<proteinExistence type="predicted"/>
<keyword evidence="1" id="KW-0472">Membrane</keyword>
<reference evidence="2 3" key="1">
    <citation type="submission" date="2020-08" db="EMBL/GenBank/DDBJ databases">
        <title>Genome public.</title>
        <authorList>
            <person name="Liu C."/>
            <person name="Sun Q."/>
        </authorList>
    </citation>
    <scope>NUCLEOTIDE SEQUENCE [LARGE SCALE GENOMIC DNA]</scope>
    <source>
        <strain evidence="2 3">NSJ-71</strain>
    </source>
</reference>
<keyword evidence="3" id="KW-1185">Reference proteome</keyword>
<gene>
    <name evidence="2" type="ORF">H8R91_10725</name>
</gene>
<accession>A0ABR7HN64</accession>
<feature type="transmembrane region" description="Helical" evidence="1">
    <location>
        <begin position="200"/>
        <end position="221"/>
    </location>
</feature>
<name>A0ABR7HN64_9FIRM</name>
<comment type="caution">
    <text evidence="2">The sequence shown here is derived from an EMBL/GenBank/DDBJ whole genome shotgun (WGS) entry which is preliminary data.</text>
</comment>